<dbReference type="InterPro" id="IPR036945">
    <property type="entry name" value="DAGK_sf"/>
</dbReference>
<keyword evidence="7 24" id="KW-0997">Cell inner membrane</keyword>
<keyword evidence="16 24" id="KW-0443">Lipid metabolism</keyword>
<evidence type="ECO:0000256" key="4">
    <source>
        <dbReference type="ARBA" id="ARBA00017575"/>
    </source>
</evidence>
<evidence type="ECO:0000256" key="24">
    <source>
        <dbReference type="RuleBase" id="RU363065"/>
    </source>
</evidence>
<dbReference type="GO" id="GO:0005524">
    <property type="term" value="F:ATP binding"/>
    <property type="evidence" value="ECO:0007669"/>
    <property type="project" value="UniProtKB-KW"/>
</dbReference>
<comment type="similarity">
    <text evidence="2 24">Belongs to the bacterial diacylglycerol kinase family.</text>
</comment>
<evidence type="ECO:0000256" key="19">
    <source>
        <dbReference type="ARBA" id="ARBA00023264"/>
    </source>
</evidence>
<evidence type="ECO:0000256" key="15">
    <source>
        <dbReference type="ARBA" id="ARBA00022989"/>
    </source>
</evidence>
<feature type="active site" description="Proton acceptor" evidence="20">
    <location>
        <position position="97"/>
    </location>
</feature>
<keyword evidence="18" id="KW-0594">Phospholipid biosynthesis</keyword>
<keyword evidence="12 24" id="KW-0418">Kinase</keyword>
<dbReference type="Pfam" id="PF01219">
    <property type="entry name" value="DAGK_prokar"/>
    <property type="match status" value="1"/>
</dbReference>
<dbReference type="AlphaFoldDB" id="G9ZI91"/>
<dbReference type="Gene3D" id="1.10.287.3610">
    <property type="match status" value="1"/>
</dbReference>
<dbReference type="PATRIC" id="fig|797473.3.peg.2045"/>
<evidence type="ECO:0000256" key="11">
    <source>
        <dbReference type="ARBA" id="ARBA00022741"/>
    </source>
</evidence>
<dbReference type="STRING" id="797473.HMPREF9080_02501"/>
<feature type="binding site" evidence="23">
    <location>
        <position position="56"/>
    </location>
    <ligand>
        <name>a divalent metal cation</name>
        <dbReference type="ChEBI" id="CHEBI:60240"/>
    </ligand>
</feature>
<evidence type="ECO:0000256" key="3">
    <source>
        <dbReference type="ARBA" id="ARBA00012133"/>
    </source>
</evidence>
<feature type="binding site" evidence="22">
    <location>
        <position position="38"/>
    </location>
    <ligand>
        <name>ATP</name>
        <dbReference type="ChEBI" id="CHEBI:30616"/>
    </ligand>
</feature>
<evidence type="ECO:0000256" key="10">
    <source>
        <dbReference type="ARBA" id="ARBA00022723"/>
    </source>
</evidence>
<evidence type="ECO:0000256" key="20">
    <source>
        <dbReference type="PIRSR" id="PIRSR600829-1"/>
    </source>
</evidence>
<comment type="catalytic activity">
    <reaction evidence="24">
        <text>a 1,2-diacyl-sn-glycerol + ATP = a 1,2-diacyl-sn-glycero-3-phosphate + ADP + H(+)</text>
        <dbReference type="Rhea" id="RHEA:10272"/>
        <dbReference type="ChEBI" id="CHEBI:15378"/>
        <dbReference type="ChEBI" id="CHEBI:17815"/>
        <dbReference type="ChEBI" id="CHEBI:30616"/>
        <dbReference type="ChEBI" id="CHEBI:58608"/>
        <dbReference type="ChEBI" id="CHEBI:456216"/>
        <dbReference type="EC" id="2.7.1.107"/>
    </reaction>
</comment>
<feature type="binding site" evidence="23">
    <location>
        <position position="104"/>
    </location>
    <ligand>
        <name>a divalent metal cation</name>
        <dbReference type="ChEBI" id="CHEBI:60240"/>
    </ligand>
</feature>
<dbReference type="PANTHER" id="PTHR34299">
    <property type="entry name" value="DIACYLGLYCEROL KINASE"/>
    <property type="match status" value="1"/>
</dbReference>
<keyword evidence="6" id="KW-0444">Lipid biosynthesis</keyword>
<keyword evidence="13 22" id="KW-0067">ATP-binding</keyword>
<evidence type="ECO:0000256" key="18">
    <source>
        <dbReference type="ARBA" id="ARBA00023209"/>
    </source>
</evidence>
<evidence type="ECO:0000256" key="8">
    <source>
        <dbReference type="ARBA" id="ARBA00022679"/>
    </source>
</evidence>
<feature type="transmembrane region" description="Helical" evidence="24">
    <location>
        <begin position="86"/>
        <end position="107"/>
    </location>
</feature>
<keyword evidence="15 24" id="KW-1133">Transmembrane helix</keyword>
<evidence type="ECO:0000256" key="13">
    <source>
        <dbReference type="ARBA" id="ARBA00022840"/>
    </source>
</evidence>
<keyword evidence="11 22" id="KW-0547">Nucleotide-binding</keyword>
<evidence type="ECO:0000256" key="21">
    <source>
        <dbReference type="PIRSR" id="PIRSR600829-2"/>
    </source>
</evidence>
<dbReference type="InterPro" id="IPR033718">
    <property type="entry name" value="DAGK_prok"/>
</dbReference>
<feature type="binding site" evidence="21">
    <location>
        <position position="97"/>
    </location>
    <ligand>
        <name>substrate</name>
    </ligand>
</feature>
<dbReference type="GO" id="GO:0005886">
    <property type="term" value="C:plasma membrane"/>
    <property type="evidence" value="ECO:0007669"/>
    <property type="project" value="UniProtKB-SubCell"/>
</dbReference>
<name>G9ZI91_9GAMM</name>
<feature type="binding site" evidence="22">
    <location>
        <position position="45"/>
    </location>
    <ligand>
        <name>ATP</name>
        <dbReference type="ChEBI" id="CHEBI:30616"/>
    </ligand>
</feature>
<feature type="transmembrane region" description="Helical" evidence="24">
    <location>
        <begin position="127"/>
        <end position="148"/>
    </location>
</feature>
<proteinExistence type="inferred from homology"/>
<evidence type="ECO:0000256" key="9">
    <source>
        <dbReference type="ARBA" id="ARBA00022692"/>
    </source>
</evidence>
<evidence type="ECO:0000256" key="7">
    <source>
        <dbReference type="ARBA" id="ARBA00022519"/>
    </source>
</evidence>
<keyword evidence="5" id="KW-1003">Cell membrane</keyword>
<dbReference type="Proteomes" id="UP000004750">
    <property type="component" value="Unassembled WGS sequence"/>
</dbReference>
<accession>G9ZI91</accession>
<organism evidence="25 26">
    <name type="scientific">Cardiobacterium valvarum F0432</name>
    <dbReference type="NCBI Taxonomy" id="797473"/>
    <lineage>
        <taxon>Bacteria</taxon>
        <taxon>Pseudomonadati</taxon>
        <taxon>Pseudomonadota</taxon>
        <taxon>Gammaproteobacteria</taxon>
        <taxon>Cardiobacteriales</taxon>
        <taxon>Cardiobacteriaceae</taxon>
        <taxon>Cardiobacterium</taxon>
    </lineage>
</organism>
<feature type="binding site" evidence="21">
    <location>
        <position position="126"/>
    </location>
    <ligand>
        <name>substrate</name>
    </ligand>
</feature>
<evidence type="ECO:0000256" key="22">
    <source>
        <dbReference type="PIRSR" id="PIRSR600829-3"/>
    </source>
</evidence>
<evidence type="ECO:0000256" key="6">
    <source>
        <dbReference type="ARBA" id="ARBA00022516"/>
    </source>
</evidence>
<comment type="cofactor">
    <cofactor evidence="23">
        <name>Mg(2+)</name>
        <dbReference type="ChEBI" id="CHEBI:18420"/>
    </cofactor>
    <text evidence="23">Mn(2+), Zn(2+), Cd(2+) and Co(2+) support activity to lesser extents.</text>
</comment>
<keyword evidence="14 23" id="KW-0460">Magnesium</keyword>
<feature type="binding site" evidence="22">
    <location>
        <position position="56"/>
    </location>
    <ligand>
        <name>ATP</name>
        <dbReference type="ChEBI" id="CHEBI:30616"/>
    </ligand>
</feature>
<feature type="transmembrane region" description="Helical" evidence="24">
    <location>
        <begin position="62"/>
        <end position="80"/>
    </location>
</feature>
<reference evidence="25 26" key="1">
    <citation type="submission" date="2011-08" db="EMBL/GenBank/DDBJ databases">
        <authorList>
            <person name="Weinstock G."/>
            <person name="Sodergren E."/>
            <person name="Clifton S."/>
            <person name="Fulton L."/>
            <person name="Fulton B."/>
            <person name="Courtney L."/>
            <person name="Fronick C."/>
            <person name="Harrison M."/>
            <person name="Strong C."/>
            <person name="Farmer C."/>
            <person name="Delahaunty K."/>
            <person name="Markovic C."/>
            <person name="Hall O."/>
            <person name="Minx P."/>
            <person name="Tomlinson C."/>
            <person name="Mitreva M."/>
            <person name="Hou S."/>
            <person name="Chen J."/>
            <person name="Wollam A."/>
            <person name="Pepin K.H."/>
            <person name="Johnson M."/>
            <person name="Bhonagiri V."/>
            <person name="Zhang X."/>
            <person name="Suruliraj S."/>
            <person name="Warren W."/>
            <person name="Chinwalla A."/>
            <person name="Mardis E.R."/>
            <person name="Wilson R.K."/>
        </authorList>
    </citation>
    <scope>NUCLEOTIDE SEQUENCE [LARGE SCALE GENOMIC DNA]</scope>
    <source>
        <strain evidence="25 26">F0432</strain>
    </source>
</reference>
<evidence type="ECO:0000256" key="1">
    <source>
        <dbReference type="ARBA" id="ARBA00004429"/>
    </source>
</evidence>
<evidence type="ECO:0000313" key="26">
    <source>
        <dbReference type="Proteomes" id="UP000004750"/>
    </source>
</evidence>
<dbReference type="InterPro" id="IPR000829">
    <property type="entry name" value="DAGK"/>
</dbReference>
<sequence length="150" mass="16218">MAGFYLPRIAMQDEKEPSPLTPENPAAAFKGTKSGLGRLFNALRYSLDGIKAAIEEAGFRELLMLHSVLLVVLIFLPFPLTQKMLLVFASGVSLVTELLNTALEAAVDHTSTAIHPLAKRAKDAGSAAQYTCLAFVFTLWAMALYGTFLA</sequence>
<evidence type="ECO:0000313" key="25">
    <source>
        <dbReference type="EMBL" id="EHM52127.1"/>
    </source>
</evidence>
<evidence type="ECO:0000256" key="14">
    <source>
        <dbReference type="ARBA" id="ARBA00022842"/>
    </source>
</evidence>
<dbReference type="GO" id="GO:0046872">
    <property type="term" value="F:metal ion binding"/>
    <property type="evidence" value="ECO:0007669"/>
    <property type="project" value="UniProtKB-KW"/>
</dbReference>
<dbReference type="EC" id="2.7.1.107" evidence="3 24"/>
<dbReference type="GO" id="GO:0006654">
    <property type="term" value="P:phosphatidic acid biosynthetic process"/>
    <property type="evidence" value="ECO:0007669"/>
    <property type="project" value="InterPro"/>
</dbReference>
<evidence type="ECO:0000256" key="12">
    <source>
        <dbReference type="ARBA" id="ARBA00022777"/>
    </source>
</evidence>
<comment type="subcellular location">
    <subcellularLocation>
        <location evidence="1 24">Cell inner membrane</location>
        <topology evidence="1 24">Multi-pass membrane protein</topology>
    </subcellularLocation>
</comment>
<evidence type="ECO:0000256" key="23">
    <source>
        <dbReference type="PIRSR" id="PIRSR600829-4"/>
    </source>
</evidence>
<feature type="binding site" evidence="21">
    <location>
        <position position="38"/>
    </location>
    <ligand>
        <name>substrate</name>
    </ligand>
</feature>
<dbReference type="HOGENOM" id="CLU_112343_3_0_6"/>
<evidence type="ECO:0000256" key="2">
    <source>
        <dbReference type="ARBA" id="ARBA00005967"/>
    </source>
</evidence>
<evidence type="ECO:0000256" key="17">
    <source>
        <dbReference type="ARBA" id="ARBA00023136"/>
    </source>
</evidence>
<gene>
    <name evidence="25" type="ORF">HMPREF9080_02501</name>
</gene>
<feature type="binding site" evidence="22">
    <location>
        <position position="104"/>
    </location>
    <ligand>
        <name>ATP</name>
        <dbReference type="ChEBI" id="CHEBI:30616"/>
    </ligand>
</feature>
<feature type="binding site" evidence="22">
    <location>
        <begin position="122"/>
        <end position="123"/>
    </location>
    <ligand>
        <name>ATP</name>
        <dbReference type="ChEBI" id="CHEBI:30616"/>
    </ligand>
</feature>
<evidence type="ECO:0000256" key="16">
    <source>
        <dbReference type="ARBA" id="ARBA00023098"/>
    </source>
</evidence>
<dbReference type="GO" id="GO:0004143">
    <property type="term" value="F:ATP-dependent diacylglycerol kinase activity"/>
    <property type="evidence" value="ECO:0007669"/>
    <property type="project" value="UniProtKB-EC"/>
</dbReference>
<dbReference type="EMBL" id="AGCM01000146">
    <property type="protein sequence ID" value="EHM52127.1"/>
    <property type="molecule type" value="Genomic_DNA"/>
</dbReference>
<protein>
    <recommendedName>
        <fullName evidence="4 24">Diacylglycerol kinase</fullName>
        <ecNumber evidence="3 24">2.7.1.107</ecNumber>
    </recommendedName>
</protein>
<keyword evidence="17 24" id="KW-0472">Membrane</keyword>
<dbReference type="PANTHER" id="PTHR34299:SF1">
    <property type="entry name" value="DIACYLGLYCEROL KINASE"/>
    <property type="match status" value="1"/>
</dbReference>
<comment type="caution">
    <text evidence="25">The sequence shown here is derived from an EMBL/GenBank/DDBJ whole genome shotgun (WGS) entry which is preliminary data.</text>
</comment>
<dbReference type="PROSITE" id="PS01069">
    <property type="entry name" value="DAGK_PROKAR"/>
    <property type="match status" value="1"/>
</dbReference>
<keyword evidence="8 24" id="KW-0808">Transferase</keyword>
<keyword evidence="10 23" id="KW-0479">Metal-binding</keyword>
<comment type="function">
    <text evidence="24">Catalyzes the ATP-dependent phosphorylation of sn-l,2-diacylglycerol (DAG) to phosphatidic acid. Involved in the recycling of diacylglycerol produced as a by-product during membrane-derived oligosaccharide (MDO) biosynthesis.</text>
</comment>
<dbReference type="CDD" id="cd14264">
    <property type="entry name" value="DAGK_IM"/>
    <property type="match status" value="1"/>
</dbReference>
<evidence type="ECO:0000256" key="5">
    <source>
        <dbReference type="ARBA" id="ARBA00022475"/>
    </source>
</evidence>
<keyword evidence="19 24" id="KW-1208">Phospholipid metabolism</keyword>
<keyword evidence="9 24" id="KW-0812">Transmembrane</keyword>